<dbReference type="GO" id="GO:0003677">
    <property type="term" value="F:DNA binding"/>
    <property type="evidence" value="ECO:0007669"/>
    <property type="project" value="UniProtKB-UniRule"/>
</dbReference>
<dbReference type="CDD" id="cd15831">
    <property type="entry name" value="BTAD"/>
    <property type="match status" value="1"/>
</dbReference>
<dbReference type="GO" id="GO:0043531">
    <property type="term" value="F:ADP binding"/>
    <property type="evidence" value="ECO:0007669"/>
    <property type="project" value="InterPro"/>
</dbReference>
<dbReference type="Gene3D" id="3.40.50.300">
    <property type="entry name" value="P-loop containing nucleotide triphosphate hydrolases"/>
    <property type="match status" value="1"/>
</dbReference>
<accession>A0A5B2WZ44</accession>
<keyword evidence="6" id="KW-1185">Reference proteome</keyword>
<keyword evidence="2 3" id="KW-0238">DNA-binding</keyword>
<dbReference type="SUPFAM" id="SSF46894">
    <property type="entry name" value="C-terminal effector domain of the bipartite response regulators"/>
    <property type="match status" value="1"/>
</dbReference>
<feature type="domain" description="OmpR/PhoB-type" evidence="4">
    <location>
        <begin position="1"/>
        <end position="93"/>
    </location>
</feature>
<comment type="caution">
    <text evidence="5">The sequence shown here is derived from an EMBL/GenBank/DDBJ whole genome shotgun (WGS) entry which is preliminary data.</text>
</comment>
<dbReference type="PANTHER" id="PTHR47691:SF3">
    <property type="entry name" value="HTH-TYPE TRANSCRIPTIONAL REGULATOR RV0890C-RELATED"/>
    <property type="match status" value="1"/>
</dbReference>
<reference evidence="5 6" key="2">
    <citation type="submission" date="2019-09" db="EMBL/GenBank/DDBJ databases">
        <authorList>
            <person name="Jin C."/>
        </authorList>
    </citation>
    <scope>NUCLEOTIDE SEQUENCE [LARGE SCALE GENOMIC DNA]</scope>
    <source>
        <strain evidence="5 6">AN110305</strain>
    </source>
</reference>
<dbReference type="InterPro" id="IPR027417">
    <property type="entry name" value="P-loop_NTPase"/>
</dbReference>
<dbReference type="SMART" id="SM00862">
    <property type="entry name" value="Trans_reg_C"/>
    <property type="match status" value="1"/>
</dbReference>
<name>A0A5B2WZ44_9PSEU</name>
<dbReference type="GO" id="GO:0006355">
    <property type="term" value="P:regulation of DNA-templated transcription"/>
    <property type="evidence" value="ECO:0007669"/>
    <property type="project" value="InterPro"/>
</dbReference>
<dbReference type="RefSeq" id="WP_149852517.1">
    <property type="nucleotide sequence ID" value="NZ_VUOB01000052.1"/>
</dbReference>
<dbReference type="SUPFAM" id="SSF48452">
    <property type="entry name" value="TPR-like"/>
    <property type="match status" value="1"/>
</dbReference>
<sequence length="864" mass="91842">MRFRVLGQLTVLGTDGAAVALPGARARDVLAMLLTARPGAVTRQRLLDELWADGRARDPVNALHVQIAKLRAALPSADADRLVTEPSGYRLVTRHGEVDADEFAALAERGRGLLADRRLAEARETLLAALALWRGPALADIGDHPFARPERGRLDELRLAAAEDAAEAGLAVGVPAAVTPELTALLAEHPLRERAAGLLMLALSRSGRQADALAVFADVRGRLADQLGVDPSPALRARHAEVLRQDGAAPPSPPKRVAAPAVGTLPIPLGAFVGRDAELSSLTELLGRHRLVTLVGPGGGGKTRTAVQVGHRARRSHSDGVWLVELAAITRAGSVAEAVLAALAPAEGELGVAPAGAPLDRLVDLLRDRDLLLLLDNCEHVVDDTAGVVAALLRSCPRLTVLATSREPLAIDGERLAPLPPLSLDAAVELFRTCAAMLAPDLPSGPEADAAIRRVCARLDGLPLAVELAAARTKMMSVEDIESRLDDWLRLPGNPSRDVPARHHTLRAVLDWSFELLPAAERRAFESLAVFAGGCTLADAERVCADEELSGAEVVDVLGRLVDKSLLVPVRDPAGGRFRMLDTVLEYAGCALAASARGDEVRDRHAEAMLALAEAAYEDLPSPRQRDWLTRLGAELPNIRAATTWLLERGDTVSAMLLNGWLGYFWYVSGRETEGTTWLLRVLDAHDRAPGTDEGDLADKAVCGALGWLVWLGLSTGLVDDPWQLAERLTALGGRTDDVVVAADLRAAVANLRGLALRRAGRAEEAAAQFDAAWLTERARPIRAEVAAANLALLAADQGEETVARQWVSRAVDGVDQVVDPLARDGLAAFVHAEPGRGREVLRPLAERLGQCPPHIASPLAALC</sequence>
<dbReference type="SUPFAM" id="SSF52540">
    <property type="entry name" value="P-loop containing nucleoside triphosphate hydrolases"/>
    <property type="match status" value="1"/>
</dbReference>
<dbReference type="InterPro" id="IPR001867">
    <property type="entry name" value="OmpR/PhoB-type_DNA-bd"/>
</dbReference>
<dbReference type="PROSITE" id="PS51755">
    <property type="entry name" value="OMPR_PHOB"/>
    <property type="match status" value="1"/>
</dbReference>
<dbReference type="OrthoDB" id="9812579at2"/>
<dbReference type="Pfam" id="PF00931">
    <property type="entry name" value="NB-ARC"/>
    <property type="match status" value="1"/>
</dbReference>
<organism evidence="5 6">
    <name type="scientific">Solihabitans fulvus</name>
    <dbReference type="NCBI Taxonomy" id="1892852"/>
    <lineage>
        <taxon>Bacteria</taxon>
        <taxon>Bacillati</taxon>
        <taxon>Actinomycetota</taxon>
        <taxon>Actinomycetes</taxon>
        <taxon>Pseudonocardiales</taxon>
        <taxon>Pseudonocardiaceae</taxon>
        <taxon>Solihabitans</taxon>
    </lineage>
</organism>
<dbReference type="InterPro" id="IPR016032">
    <property type="entry name" value="Sig_transdc_resp-reg_C-effctor"/>
</dbReference>
<gene>
    <name evidence="5" type="ORF">F0L68_26445</name>
</gene>
<dbReference type="InterPro" id="IPR005158">
    <property type="entry name" value="BTAD"/>
</dbReference>
<dbReference type="InterPro" id="IPR036388">
    <property type="entry name" value="WH-like_DNA-bd_sf"/>
</dbReference>
<dbReference type="Pfam" id="PF03704">
    <property type="entry name" value="BTAD"/>
    <property type="match status" value="1"/>
</dbReference>
<reference evidence="5 6" key="1">
    <citation type="submission" date="2019-09" db="EMBL/GenBank/DDBJ databases">
        <title>Goodfellowia gen. nov., a new genus of the Pseudonocardineae related to Actinoalloteichus, containing Goodfellowia coeruleoviolacea gen. nov., comb. nov. gen. nov., comb. nov.</title>
        <authorList>
            <person name="Labeda D."/>
        </authorList>
    </citation>
    <scope>NUCLEOTIDE SEQUENCE [LARGE SCALE GENOMIC DNA]</scope>
    <source>
        <strain evidence="5 6">AN110305</strain>
    </source>
</reference>
<dbReference type="PANTHER" id="PTHR47691">
    <property type="entry name" value="REGULATOR-RELATED"/>
    <property type="match status" value="1"/>
</dbReference>
<dbReference type="SMART" id="SM01043">
    <property type="entry name" value="BTAD"/>
    <property type="match status" value="1"/>
</dbReference>
<evidence type="ECO:0000256" key="1">
    <source>
        <dbReference type="ARBA" id="ARBA00005820"/>
    </source>
</evidence>
<evidence type="ECO:0000313" key="5">
    <source>
        <dbReference type="EMBL" id="KAA2256328.1"/>
    </source>
</evidence>
<dbReference type="Gene3D" id="1.10.10.10">
    <property type="entry name" value="Winged helix-like DNA-binding domain superfamily/Winged helix DNA-binding domain"/>
    <property type="match status" value="1"/>
</dbReference>
<dbReference type="Pfam" id="PF00486">
    <property type="entry name" value="Trans_reg_C"/>
    <property type="match status" value="1"/>
</dbReference>
<dbReference type="GO" id="GO:0000160">
    <property type="term" value="P:phosphorelay signal transduction system"/>
    <property type="evidence" value="ECO:0007669"/>
    <property type="project" value="InterPro"/>
</dbReference>
<dbReference type="Gene3D" id="1.25.40.10">
    <property type="entry name" value="Tetratricopeptide repeat domain"/>
    <property type="match status" value="1"/>
</dbReference>
<evidence type="ECO:0000256" key="3">
    <source>
        <dbReference type="PROSITE-ProRule" id="PRU01091"/>
    </source>
</evidence>
<comment type="similarity">
    <text evidence="1">Belongs to the AfsR/DnrI/RedD regulatory family.</text>
</comment>
<dbReference type="AlphaFoldDB" id="A0A5B2WZ44"/>
<feature type="DNA-binding region" description="OmpR/PhoB-type" evidence="3">
    <location>
        <begin position="1"/>
        <end position="93"/>
    </location>
</feature>
<dbReference type="InterPro" id="IPR002182">
    <property type="entry name" value="NB-ARC"/>
</dbReference>
<evidence type="ECO:0000313" key="6">
    <source>
        <dbReference type="Proteomes" id="UP000323454"/>
    </source>
</evidence>
<evidence type="ECO:0000256" key="2">
    <source>
        <dbReference type="ARBA" id="ARBA00023125"/>
    </source>
</evidence>
<proteinExistence type="inferred from homology"/>
<dbReference type="InterPro" id="IPR011990">
    <property type="entry name" value="TPR-like_helical_dom_sf"/>
</dbReference>
<protein>
    <submittedName>
        <fullName evidence="5">AfsR/SARP family transcriptional regulator</fullName>
    </submittedName>
</protein>
<dbReference type="Proteomes" id="UP000323454">
    <property type="component" value="Unassembled WGS sequence"/>
</dbReference>
<dbReference type="EMBL" id="VUOB01000052">
    <property type="protein sequence ID" value="KAA2256328.1"/>
    <property type="molecule type" value="Genomic_DNA"/>
</dbReference>
<evidence type="ECO:0000259" key="4">
    <source>
        <dbReference type="PROSITE" id="PS51755"/>
    </source>
</evidence>